<dbReference type="Proteomes" id="UP000789572">
    <property type="component" value="Unassembled WGS sequence"/>
</dbReference>
<protein>
    <submittedName>
        <fullName evidence="3">1956_t:CDS:1</fullName>
    </submittedName>
</protein>
<feature type="transmembrane region" description="Helical" evidence="2">
    <location>
        <begin position="68"/>
        <end position="94"/>
    </location>
</feature>
<accession>A0A9N9ABB1</accession>
<name>A0A9N9ABB1_9GLOM</name>
<feature type="transmembrane region" description="Helical" evidence="2">
    <location>
        <begin position="133"/>
        <end position="155"/>
    </location>
</feature>
<feature type="region of interest" description="Disordered" evidence="1">
    <location>
        <begin position="1"/>
        <end position="37"/>
    </location>
</feature>
<dbReference type="OrthoDB" id="10342017at2759"/>
<keyword evidence="2" id="KW-1133">Transmembrane helix</keyword>
<feature type="transmembrane region" description="Helical" evidence="2">
    <location>
        <begin position="213"/>
        <end position="237"/>
    </location>
</feature>
<comment type="caution">
    <text evidence="3">The sequence shown here is derived from an EMBL/GenBank/DDBJ whole genome shotgun (WGS) entry which is preliminary data.</text>
</comment>
<proteinExistence type="predicted"/>
<evidence type="ECO:0000313" key="4">
    <source>
        <dbReference type="Proteomes" id="UP000789572"/>
    </source>
</evidence>
<dbReference type="EMBL" id="CAJVPJ010000435">
    <property type="protein sequence ID" value="CAG8524266.1"/>
    <property type="molecule type" value="Genomic_DNA"/>
</dbReference>
<keyword evidence="4" id="KW-1185">Reference proteome</keyword>
<sequence length="240" mass="27089">MSVSQERPGTPPTDYGPSLTRPTSDDEEDKENELTTVEVVNPAHTSVEIQQVEDDSRKSPISPRIGKIILSYWIICVCIIPIALMASPLIIPIILLKVMDGETKVVIYICSSIEVFFGLLVIWTTYKGYSRKFTILNVIGIFAGKYSYVVISTWICPKILVSTEFVQCKNFPRLMMTKRLRSLIQVYLLVATAAASFWYRCNYAYAKEYSKHAALLSAFTLGAYVINISVPSFIALLRWH</sequence>
<evidence type="ECO:0000256" key="2">
    <source>
        <dbReference type="SAM" id="Phobius"/>
    </source>
</evidence>
<evidence type="ECO:0000313" key="3">
    <source>
        <dbReference type="EMBL" id="CAG8524266.1"/>
    </source>
</evidence>
<keyword evidence="2" id="KW-0812">Transmembrane</keyword>
<gene>
    <name evidence="3" type="ORF">POCULU_LOCUS3737</name>
</gene>
<keyword evidence="2" id="KW-0472">Membrane</keyword>
<reference evidence="3" key="1">
    <citation type="submission" date="2021-06" db="EMBL/GenBank/DDBJ databases">
        <authorList>
            <person name="Kallberg Y."/>
            <person name="Tangrot J."/>
            <person name="Rosling A."/>
        </authorList>
    </citation>
    <scope>NUCLEOTIDE SEQUENCE</scope>
    <source>
        <strain evidence="3">IA702</strain>
    </source>
</reference>
<evidence type="ECO:0000256" key="1">
    <source>
        <dbReference type="SAM" id="MobiDB-lite"/>
    </source>
</evidence>
<dbReference type="AlphaFoldDB" id="A0A9N9ABB1"/>
<organism evidence="3 4">
    <name type="scientific">Paraglomus occultum</name>
    <dbReference type="NCBI Taxonomy" id="144539"/>
    <lineage>
        <taxon>Eukaryota</taxon>
        <taxon>Fungi</taxon>
        <taxon>Fungi incertae sedis</taxon>
        <taxon>Mucoromycota</taxon>
        <taxon>Glomeromycotina</taxon>
        <taxon>Glomeromycetes</taxon>
        <taxon>Paraglomerales</taxon>
        <taxon>Paraglomeraceae</taxon>
        <taxon>Paraglomus</taxon>
    </lineage>
</organism>
<feature type="transmembrane region" description="Helical" evidence="2">
    <location>
        <begin position="106"/>
        <end position="126"/>
    </location>
</feature>
<feature type="transmembrane region" description="Helical" evidence="2">
    <location>
        <begin position="182"/>
        <end position="201"/>
    </location>
</feature>